<feature type="signal peptide" evidence="1">
    <location>
        <begin position="1"/>
        <end position="20"/>
    </location>
</feature>
<proteinExistence type="predicted"/>
<gene>
    <name evidence="2" type="ORF">T190115A13A_30096</name>
</gene>
<dbReference type="EMBL" id="CAXJRC010000033">
    <property type="protein sequence ID" value="CAL2107250.1"/>
    <property type="molecule type" value="Genomic_DNA"/>
</dbReference>
<evidence type="ECO:0000256" key="1">
    <source>
        <dbReference type="SAM" id="SignalP"/>
    </source>
</evidence>
<evidence type="ECO:0000313" key="2">
    <source>
        <dbReference type="EMBL" id="CAL2107250.1"/>
    </source>
</evidence>
<keyword evidence="1" id="KW-0732">Signal</keyword>
<accession>A0ABM9PNG0</accession>
<name>A0ABM9PNG0_9FLAO</name>
<organism evidence="2 3">
    <name type="scientific">Tenacibaculum vairaonense</name>
    <dbReference type="NCBI Taxonomy" id="3137860"/>
    <lineage>
        <taxon>Bacteria</taxon>
        <taxon>Pseudomonadati</taxon>
        <taxon>Bacteroidota</taxon>
        <taxon>Flavobacteriia</taxon>
        <taxon>Flavobacteriales</taxon>
        <taxon>Flavobacteriaceae</taxon>
        <taxon>Tenacibaculum</taxon>
    </lineage>
</organism>
<reference evidence="2 3" key="1">
    <citation type="submission" date="2024-05" db="EMBL/GenBank/DDBJ databases">
        <authorList>
            <person name="Duchaud E."/>
        </authorList>
    </citation>
    <scope>NUCLEOTIDE SEQUENCE [LARGE SCALE GENOMIC DNA]</scope>
    <source>
        <strain evidence="2">Ena-SAMPLE-TAB-13-05-2024-13:56:06:370-140305</strain>
    </source>
</reference>
<dbReference type="RefSeq" id="WP_348704770.1">
    <property type="nucleotide sequence ID" value="NZ_CAXIYA010000022.1"/>
</dbReference>
<sequence length="105" mass="12039">MKINALFLVLIFMLPSIVKATHHHHEEDVHHDCHKKTTHLHQKAESDCEVCYFSLSSFNGFSVTLPEFSRIITVDNNINNYINTNTTSIVLTLKRLRAPPYTVCS</sequence>
<dbReference type="Proteomes" id="UP001497602">
    <property type="component" value="Unassembled WGS sequence"/>
</dbReference>
<protein>
    <submittedName>
        <fullName evidence="2">Uncharacterized protein</fullName>
    </submittedName>
</protein>
<evidence type="ECO:0000313" key="3">
    <source>
        <dbReference type="Proteomes" id="UP001497602"/>
    </source>
</evidence>
<keyword evidence="3" id="KW-1185">Reference proteome</keyword>
<feature type="chain" id="PRO_5046568794" evidence="1">
    <location>
        <begin position="21"/>
        <end position="105"/>
    </location>
</feature>
<comment type="caution">
    <text evidence="2">The sequence shown here is derived from an EMBL/GenBank/DDBJ whole genome shotgun (WGS) entry which is preliminary data.</text>
</comment>